<gene>
    <name evidence="2" type="ORF">F4562_000613</name>
</gene>
<keyword evidence="3" id="KW-1185">Reference proteome</keyword>
<evidence type="ECO:0000256" key="1">
    <source>
        <dbReference type="SAM" id="MobiDB-lite"/>
    </source>
</evidence>
<organism evidence="2 3">
    <name type="scientific">Streptosporangium becharense</name>
    <dbReference type="NCBI Taxonomy" id="1816182"/>
    <lineage>
        <taxon>Bacteria</taxon>
        <taxon>Bacillati</taxon>
        <taxon>Actinomycetota</taxon>
        <taxon>Actinomycetes</taxon>
        <taxon>Streptosporangiales</taxon>
        <taxon>Streptosporangiaceae</taxon>
        <taxon>Streptosporangium</taxon>
    </lineage>
</organism>
<proteinExistence type="predicted"/>
<dbReference type="Proteomes" id="UP000540685">
    <property type="component" value="Unassembled WGS sequence"/>
</dbReference>
<dbReference type="AlphaFoldDB" id="A0A7W9IC64"/>
<accession>A0A7W9IC64</accession>
<name>A0A7W9IC64_9ACTN</name>
<feature type="region of interest" description="Disordered" evidence="1">
    <location>
        <begin position="1"/>
        <end position="69"/>
    </location>
</feature>
<dbReference type="EMBL" id="JACHMP010000001">
    <property type="protein sequence ID" value="MBB5817551.1"/>
    <property type="molecule type" value="Genomic_DNA"/>
</dbReference>
<reference evidence="2 3" key="1">
    <citation type="submission" date="2020-08" db="EMBL/GenBank/DDBJ databases">
        <title>Sequencing the genomes of 1000 actinobacteria strains.</title>
        <authorList>
            <person name="Klenk H.-P."/>
        </authorList>
    </citation>
    <scope>NUCLEOTIDE SEQUENCE [LARGE SCALE GENOMIC DNA]</scope>
    <source>
        <strain evidence="2 3">DSM 46887</strain>
    </source>
</reference>
<sequence length="69" mass="7277">MARRAAGSGRPAFLPDSTRSSAALTRPVAELDRNAARPVAGNRAEEGDMPVLPFRSRPRDSGATSGTRL</sequence>
<comment type="caution">
    <text evidence="2">The sequence shown here is derived from an EMBL/GenBank/DDBJ whole genome shotgun (WGS) entry which is preliminary data.</text>
</comment>
<evidence type="ECO:0000313" key="2">
    <source>
        <dbReference type="EMBL" id="MBB5817551.1"/>
    </source>
</evidence>
<evidence type="ECO:0000313" key="3">
    <source>
        <dbReference type="Proteomes" id="UP000540685"/>
    </source>
</evidence>
<protein>
    <submittedName>
        <fullName evidence="2">Uncharacterized protein</fullName>
    </submittedName>
</protein>